<keyword evidence="1" id="KW-0378">Hydrolase</keyword>
<dbReference type="PANTHER" id="PTHR18901:SF38">
    <property type="entry name" value="PSEUDOURIDINE-5'-PHOSPHATASE"/>
    <property type="match status" value="1"/>
</dbReference>
<name>A0ABU1FWP1_9MICC</name>
<proteinExistence type="predicted"/>
<dbReference type="CDD" id="cd07505">
    <property type="entry name" value="HAD_BPGM-like"/>
    <property type="match status" value="1"/>
</dbReference>
<dbReference type="InterPro" id="IPR036412">
    <property type="entry name" value="HAD-like_sf"/>
</dbReference>
<dbReference type="Proteomes" id="UP001260872">
    <property type="component" value="Unassembled WGS sequence"/>
</dbReference>
<dbReference type="InterPro" id="IPR023198">
    <property type="entry name" value="PGP-like_dom2"/>
</dbReference>
<dbReference type="SUPFAM" id="SSF56784">
    <property type="entry name" value="HAD-like"/>
    <property type="match status" value="1"/>
</dbReference>
<dbReference type="PANTHER" id="PTHR18901">
    <property type="entry name" value="2-DEOXYGLUCOSE-6-PHOSPHATE PHOSPHATASE 2"/>
    <property type="match status" value="1"/>
</dbReference>
<dbReference type="Gene3D" id="1.10.150.240">
    <property type="entry name" value="Putative phosphatase, domain 2"/>
    <property type="match status" value="1"/>
</dbReference>
<dbReference type="Gene3D" id="3.40.50.1000">
    <property type="entry name" value="HAD superfamily/HAD-like"/>
    <property type="match status" value="1"/>
</dbReference>
<dbReference type="GO" id="GO:0016787">
    <property type="term" value="F:hydrolase activity"/>
    <property type="evidence" value="ECO:0007669"/>
    <property type="project" value="UniProtKB-KW"/>
</dbReference>
<evidence type="ECO:0000313" key="2">
    <source>
        <dbReference type="Proteomes" id="UP001260872"/>
    </source>
</evidence>
<evidence type="ECO:0000313" key="1">
    <source>
        <dbReference type="EMBL" id="MDR5712742.1"/>
    </source>
</evidence>
<comment type="caution">
    <text evidence="1">The sequence shown here is derived from an EMBL/GenBank/DDBJ whole genome shotgun (WGS) entry which is preliminary data.</text>
</comment>
<reference evidence="2" key="1">
    <citation type="submission" date="2023-07" db="EMBL/GenBank/DDBJ databases">
        <title>Description of three actinobacteria isolated from air of manufacturing shop in a pharmaceutical factory.</title>
        <authorList>
            <person name="Zhang D.-F."/>
        </authorList>
    </citation>
    <scope>NUCLEOTIDE SEQUENCE [LARGE SCALE GENOMIC DNA]</scope>
    <source>
        <strain evidence="2">CCTCC AB 207010</strain>
    </source>
</reference>
<dbReference type="Pfam" id="PF00702">
    <property type="entry name" value="Hydrolase"/>
    <property type="match status" value="1"/>
</dbReference>
<protein>
    <submittedName>
        <fullName evidence="1">HAD family hydrolase</fullName>
    </submittedName>
</protein>
<sequence length="170" mass="17331">MEAMHAAGVGLPGDEIIARLTAEVTADLQQQISWRPGARELVAEFADLGVPQAIVATSPRNMAATVASRLPEGAILQLVAGEDVDAGNPAPDPHLRAARLCGADPRQCLAVEDSPTALTAAVAAGTLALAVPHDAPIPEGDLWAVLPSLEGVGARELMALVASRSAGPRS</sequence>
<keyword evidence="2" id="KW-1185">Reference proteome</keyword>
<organism evidence="1 2">
    <name type="scientific">Nesterenkonia flava</name>
    <dbReference type="NCBI Taxonomy" id="469799"/>
    <lineage>
        <taxon>Bacteria</taxon>
        <taxon>Bacillati</taxon>
        <taxon>Actinomycetota</taxon>
        <taxon>Actinomycetes</taxon>
        <taxon>Micrococcales</taxon>
        <taxon>Micrococcaceae</taxon>
        <taxon>Nesterenkonia</taxon>
    </lineage>
</organism>
<accession>A0ABU1FWP1</accession>
<dbReference type="EMBL" id="JAVKGT010000035">
    <property type="protein sequence ID" value="MDR5712742.1"/>
    <property type="molecule type" value="Genomic_DNA"/>
</dbReference>
<dbReference type="InterPro" id="IPR023214">
    <property type="entry name" value="HAD_sf"/>
</dbReference>
<gene>
    <name evidence="1" type="ORF">RH857_11475</name>
</gene>
<dbReference type="RefSeq" id="WP_310538114.1">
    <property type="nucleotide sequence ID" value="NZ_BAAAOC010000076.1"/>
</dbReference>